<dbReference type="InterPro" id="IPR002077">
    <property type="entry name" value="VDCCAlpha1"/>
</dbReference>
<dbReference type="GO" id="GO:0050906">
    <property type="term" value="P:detection of stimulus involved in sensory perception"/>
    <property type="evidence" value="ECO:0007669"/>
    <property type="project" value="UniProtKB-ARBA"/>
</dbReference>
<name>A0A195D1P6_9HYME</name>
<feature type="region of interest" description="Disordered" evidence="18">
    <location>
        <begin position="2070"/>
        <end position="2194"/>
    </location>
</feature>
<keyword evidence="4 17" id="KW-0109">Calcium transport</keyword>
<feature type="compositionally biased region" description="Low complexity" evidence="18">
    <location>
        <begin position="9"/>
        <end position="19"/>
    </location>
</feature>
<evidence type="ECO:0000256" key="14">
    <source>
        <dbReference type="ARBA" id="ARBA00023180"/>
    </source>
</evidence>
<dbReference type="FunFam" id="1.10.287.70:FF:000117">
    <property type="entry name" value="Voltage-gated Ca2+ channel, alpha subunit"/>
    <property type="match status" value="1"/>
</dbReference>
<feature type="transmembrane region" description="Helical" evidence="19">
    <location>
        <begin position="1039"/>
        <end position="1059"/>
    </location>
</feature>
<feature type="compositionally biased region" description="Low complexity" evidence="18">
    <location>
        <begin position="2112"/>
        <end position="2121"/>
    </location>
</feature>
<feature type="compositionally biased region" description="Acidic residues" evidence="18">
    <location>
        <begin position="898"/>
        <end position="922"/>
    </location>
</feature>
<comment type="similarity">
    <text evidence="17">Belongs to the calcium channel alpha-1 subunit (TC 1.A.1.11) family.</text>
</comment>
<feature type="transmembrane region" description="Helical" evidence="19">
    <location>
        <begin position="1007"/>
        <end position="1027"/>
    </location>
</feature>
<dbReference type="Gene3D" id="1.10.287.70">
    <property type="match status" value="4"/>
</dbReference>
<evidence type="ECO:0000256" key="4">
    <source>
        <dbReference type="ARBA" id="ARBA00022568"/>
    </source>
</evidence>
<evidence type="ECO:0000256" key="11">
    <source>
        <dbReference type="ARBA" id="ARBA00022989"/>
    </source>
</evidence>
<evidence type="ECO:0000256" key="6">
    <source>
        <dbReference type="ARBA" id="ARBA00022692"/>
    </source>
</evidence>
<comment type="function">
    <text evidence="17">Voltage-sensitive calcium channels (VSCC) mediate the entry of calcium ions into excitable cells and are also involved in a variety of calcium-dependent processes, including muscle contraction, hormone or neurotransmitter release, gene expression, cell motility, cell division and cell death.</text>
</comment>
<evidence type="ECO:0000256" key="1">
    <source>
        <dbReference type="ARBA" id="ARBA00004141"/>
    </source>
</evidence>
<dbReference type="PRINTS" id="PR01630">
    <property type="entry name" value="LVDCCALPHA1"/>
</dbReference>
<feature type="transmembrane region" description="Helical" evidence="19">
    <location>
        <begin position="1386"/>
        <end position="1405"/>
    </location>
</feature>
<dbReference type="GO" id="GO:0008331">
    <property type="term" value="F:high voltage-gated calcium channel activity"/>
    <property type="evidence" value="ECO:0007669"/>
    <property type="project" value="TreeGrafter"/>
</dbReference>
<dbReference type="GO" id="GO:0046872">
    <property type="term" value="F:metal ion binding"/>
    <property type="evidence" value="ECO:0007669"/>
    <property type="project" value="UniProtKB-KW"/>
</dbReference>
<dbReference type="GO" id="GO:0016323">
    <property type="term" value="C:basolateral plasma membrane"/>
    <property type="evidence" value="ECO:0007669"/>
    <property type="project" value="UniProtKB-ARBA"/>
</dbReference>
<evidence type="ECO:0000256" key="9">
    <source>
        <dbReference type="ARBA" id="ARBA00022837"/>
    </source>
</evidence>
<dbReference type="Pfam" id="PF00520">
    <property type="entry name" value="Ion_trans"/>
    <property type="match status" value="5"/>
</dbReference>
<feature type="compositionally biased region" description="Basic and acidic residues" evidence="18">
    <location>
        <begin position="778"/>
        <end position="791"/>
    </location>
</feature>
<feature type="transmembrane region" description="Helical" evidence="19">
    <location>
        <begin position="1115"/>
        <end position="1143"/>
    </location>
</feature>
<feature type="transmembrane region" description="Helical" evidence="19">
    <location>
        <begin position="193"/>
        <end position="215"/>
    </location>
</feature>
<gene>
    <name evidence="21" type="ORF">ALC62_02211</name>
</gene>
<evidence type="ECO:0000256" key="15">
    <source>
        <dbReference type="ARBA" id="ARBA00023303"/>
    </source>
</evidence>
<dbReference type="GO" id="GO:0016324">
    <property type="term" value="C:apical plasma membrane"/>
    <property type="evidence" value="ECO:0007669"/>
    <property type="project" value="UniProtKB-ARBA"/>
</dbReference>
<dbReference type="GO" id="GO:0019722">
    <property type="term" value="P:calcium-mediated signaling"/>
    <property type="evidence" value="ECO:0007669"/>
    <property type="project" value="UniProtKB-ARBA"/>
</dbReference>
<keyword evidence="5 17" id="KW-0107">Calcium channel</keyword>
<feature type="transmembrane region" description="Helical" evidence="19">
    <location>
        <begin position="1071"/>
        <end position="1094"/>
    </location>
</feature>
<evidence type="ECO:0000256" key="5">
    <source>
        <dbReference type="ARBA" id="ARBA00022673"/>
    </source>
</evidence>
<dbReference type="InterPro" id="IPR031649">
    <property type="entry name" value="GPHH_dom"/>
</dbReference>
<dbReference type="FunFam" id="1.20.120.350:FF:000010">
    <property type="entry name" value="Voltage-dependent L-type calcium channel subunit alpha"/>
    <property type="match status" value="1"/>
</dbReference>
<dbReference type="Gene3D" id="1.20.120.350">
    <property type="entry name" value="Voltage-gated potassium channels. Chain C"/>
    <property type="match status" value="4"/>
</dbReference>
<feature type="binding site" evidence="16">
    <location>
        <position position="1248"/>
    </location>
    <ligand>
        <name>Ca(2+)</name>
        <dbReference type="ChEBI" id="CHEBI:29108"/>
    </ligand>
</feature>
<evidence type="ECO:0000256" key="7">
    <source>
        <dbReference type="ARBA" id="ARBA00022723"/>
    </source>
</evidence>
<dbReference type="Proteomes" id="UP000078542">
    <property type="component" value="Unassembled WGS sequence"/>
</dbReference>
<feature type="compositionally biased region" description="Low complexity" evidence="18">
    <location>
        <begin position="2015"/>
        <end position="2026"/>
    </location>
</feature>
<feature type="binding site" evidence="16">
    <location>
        <position position="285"/>
    </location>
    <ligand>
        <name>Ca(2+)</name>
        <dbReference type="ChEBI" id="CHEBI:29108"/>
    </ligand>
</feature>
<dbReference type="SMART" id="SM01062">
    <property type="entry name" value="Ca_chan_IQ"/>
    <property type="match status" value="1"/>
</dbReference>
<feature type="transmembrane region" description="Helical" evidence="19">
    <location>
        <begin position="969"/>
        <end position="987"/>
    </location>
</feature>
<feature type="transmembrane region" description="Helical" evidence="19">
    <location>
        <begin position="1279"/>
        <end position="1302"/>
    </location>
</feature>
<keyword evidence="14" id="KW-0325">Glycoprotein</keyword>
<organism evidence="21 22">
    <name type="scientific">Cyphomyrmex costatus</name>
    <dbReference type="NCBI Taxonomy" id="456900"/>
    <lineage>
        <taxon>Eukaryota</taxon>
        <taxon>Metazoa</taxon>
        <taxon>Ecdysozoa</taxon>
        <taxon>Arthropoda</taxon>
        <taxon>Hexapoda</taxon>
        <taxon>Insecta</taxon>
        <taxon>Pterygota</taxon>
        <taxon>Neoptera</taxon>
        <taxon>Endopterygota</taxon>
        <taxon>Hymenoptera</taxon>
        <taxon>Apocrita</taxon>
        <taxon>Aculeata</taxon>
        <taxon>Formicoidea</taxon>
        <taxon>Formicidae</taxon>
        <taxon>Myrmicinae</taxon>
        <taxon>Cyphomyrmex</taxon>
    </lineage>
</organism>
<feature type="transmembrane region" description="Helical" evidence="19">
    <location>
        <begin position="647"/>
        <end position="668"/>
    </location>
</feature>
<feature type="binding site" evidence="16">
    <location>
        <position position="635"/>
    </location>
    <ligand>
        <name>Ca(2+)</name>
        <dbReference type="ChEBI" id="CHEBI:29108"/>
    </ligand>
</feature>
<dbReference type="GO" id="GO:0098703">
    <property type="term" value="P:calcium ion import across plasma membrane"/>
    <property type="evidence" value="ECO:0007669"/>
    <property type="project" value="TreeGrafter"/>
</dbReference>
<keyword evidence="15" id="KW-0407">Ion channel</keyword>
<dbReference type="GO" id="GO:0009581">
    <property type="term" value="P:detection of external stimulus"/>
    <property type="evidence" value="ECO:0007669"/>
    <property type="project" value="UniProtKB-ARBA"/>
</dbReference>
<evidence type="ECO:0000313" key="22">
    <source>
        <dbReference type="Proteomes" id="UP000078542"/>
    </source>
</evidence>
<keyword evidence="22" id="KW-1185">Reference proteome</keyword>
<feature type="compositionally biased region" description="Basic and acidic residues" evidence="18">
    <location>
        <begin position="374"/>
        <end position="388"/>
    </location>
</feature>
<evidence type="ECO:0000256" key="3">
    <source>
        <dbReference type="ARBA" id="ARBA00022553"/>
    </source>
</evidence>
<evidence type="ECO:0000256" key="19">
    <source>
        <dbReference type="SAM" id="Phobius"/>
    </source>
</evidence>
<feature type="region of interest" description="Disordered" evidence="18">
    <location>
        <begin position="2001"/>
        <end position="2026"/>
    </location>
</feature>
<dbReference type="InterPro" id="IPR014873">
    <property type="entry name" value="VDCC_a1su_IQ"/>
</dbReference>
<dbReference type="PANTHER" id="PTHR45628">
    <property type="entry name" value="VOLTAGE-DEPENDENT CALCIUM CHANNEL TYPE A SUBUNIT ALPHA-1"/>
    <property type="match status" value="1"/>
</dbReference>
<feature type="compositionally biased region" description="Low complexity" evidence="18">
    <location>
        <begin position="2178"/>
        <end position="2194"/>
    </location>
</feature>
<feature type="transmembrane region" description="Helical" evidence="19">
    <location>
        <begin position="1589"/>
        <end position="1612"/>
    </location>
</feature>
<feature type="region of interest" description="Disordered" evidence="18">
    <location>
        <begin position="1"/>
        <end position="33"/>
    </location>
</feature>
<dbReference type="FunFam" id="1.10.287.70:FF:000107">
    <property type="entry name" value="Voltage-dependent L-type calcium channel subunit alpha"/>
    <property type="match status" value="1"/>
</dbReference>
<dbReference type="PRINTS" id="PR00167">
    <property type="entry name" value="CACHANNEL"/>
</dbReference>
<feature type="compositionally biased region" description="Acidic residues" evidence="18">
    <location>
        <begin position="806"/>
        <end position="821"/>
    </location>
</feature>
<feature type="transmembrane region" description="Helical" evidence="19">
    <location>
        <begin position="1497"/>
        <end position="1515"/>
    </location>
</feature>
<feature type="transmembrane region" description="Helical" evidence="19">
    <location>
        <begin position="1356"/>
        <end position="1374"/>
    </location>
</feature>
<feature type="transmembrane region" description="Helical" evidence="19">
    <location>
        <begin position="133"/>
        <end position="152"/>
    </location>
</feature>
<evidence type="ECO:0000256" key="17">
    <source>
        <dbReference type="RuleBase" id="RU003808"/>
    </source>
</evidence>
<feature type="region of interest" description="Disordered" evidence="18">
    <location>
        <begin position="887"/>
        <end position="930"/>
    </location>
</feature>
<feature type="transmembrane region" description="Helical" evidence="19">
    <location>
        <begin position="61"/>
        <end position="80"/>
    </location>
</feature>
<dbReference type="FunFam" id="1.20.120.350:FF:000064">
    <property type="entry name" value="Voltage-dependent L-type calcium channel subunit alpha"/>
    <property type="match status" value="1"/>
</dbReference>
<dbReference type="FunFam" id="1.20.120.350:FF:000001">
    <property type="entry name" value="Voltage-dependent L-type calcium channel subunit alpha"/>
    <property type="match status" value="1"/>
</dbReference>
<keyword evidence="9 16" id="KW-0106">Calcium</keyword>
<feature type="region of interest" description="Disordered" evidence="18">
    <location>
        <begin position="373"/>
        <end position="402"/>
    </location>
</feature>
<feature type="region of interest" description="Disordered" evidence="18">
    <location>
        <begin position="2349"/>
        <end position="2402"/>
    </location>
</feature>
<evidence type="ECO:0000256" key="18">
    <source>
        <dbReference type="SAM" id="MobiDB-lite"/>
    </source>
</evidence>
<keyword evidence="3" id="KW-0597">Phosphoprotein</keyword>
<dbReference type="GO" id="GO:0009582">
    <property type="term" value="P:detection of abiotic stimulus"/>
    <property type="evidence" value="ECO:0007669"/>
    <property type="project" value="UniProtKB-ARBA"/>
</dbReference>
<dbReference type="FunFam" id="1.10.287.70:FF:000009">
    <property type="entry name" value="Voltage-dependent L-type calcium channel subunit alpha"/>
    <property type="match status" value="1"/>
</dbReference>
<feature type="domain" description="Voltage-dependent calcium channel alpha-1 subunit IQ" evidence="20">
    <location>
        <begin position="1747"/>
        <end position="1781"/>
    </location>
</feature>
<evidence type="ECO:0000256" key="12">
    <source>
        <dbReference type="ARBA" id="ARBA00023065"/>
    </source>
</evidence>
<evidence type="ECO:0000256" key="10">
    <source>
        <dbReference type="ARBA" id="ARBA00022882"/>
    </source>
</evidence>
<dbReference type="Pfam" id="PF16905">
    <property type="entry name" value="GPHH"/>
    <property type="match status" value="1"/>
</dbReference>
<feature type="transmembrane region" description="Helical" evidence="19">
    <location>
        <begin position="271"/>
        <end position="292"/>
    </location>
</feature>
<dbReference type="InterPro" id="IPR050599">
    <property type="entry name" value="VDCC_alpha-1_subunit"/>
</dbReference>
<feature type="transmembrane region" description="Helical" evidence="19">
    <location>
        <begin position="568"/>
        <end position="601"/>
    </location>
</feature>
<evidence type="ECO:0000313" key="21">
    <source>
        <dbReference type="EMBL" id="KYN06828.1"/>
    </source>
</evidence>
<evidence type="ECO:0000256" key="2">
    <source>
        <dbReference type="ARBA" id="ARBA00022448"/>
    </source>
</evidence>
<keyword evidence="12" id="KW-0406">Ion transport</keyword>
<feature type="transmembrane region" description="Helical" evidence="19">
    <location>
        <begin position="304"/>
        <end position="326"/>
    </location>
</feature>
<feature type="transmembrane region" description="Helical" evidence="19">
    <location>
        <begin position="1155"/>
        <end position="1179"/>
    </location>
</feature>
<dbReference type="InterPro" id="IPR027359">
    <property type="entry name" value="Volt_channel_dom_sf"/>
</dbReference>
<feature type="compositionally biased region" description="Acidic residues" evidence="18">
    <location>
        <begin position="391"/>
        <end position="402"/>
    </location>
</feature>
<dbReference type="EMBL" id="KQ976956">
    <property type="protein sequence ID" value="KYN06828.1"/>
    <property type="molecule type" value="Genomic_DNA"/>
</dbReference>
<dbReference type="InterPro" id="IPR005446">
    <property type="entry name" value="VDCC_L_a1su"/>
</dbReference>
<evidence type="ECO:0000259" key="20">
    <source>
        <dbReference type="SMART" id="SM01062"/>
    </source>
</evidence>
<keyword evidence="8" id="KW-0677">Repeat</keyword>
<feature type="transmembrane region" description="Helical" evidence="19">
    <location>
        <begin position="453"/>
        <end position="474"/>
    </location>
</feature>
<dbReference type="GO" id="GO:0016322">
    <property type="term" value="P:neuron remodeling"/>
    <property type="evidence" value="ECO:0007669"/>
    <property type="project" value="UniProtKB-ARBA"/>
</dbReference>
<sequence length="2402" mass="270400">MQPPPSQTGPGAAGAASKSAQKKPVRRGAKPPPDRPVRALFCLALTNPLRKLCIKVVEWKAFEYLILMTIFANCVALAVYTPYPCSDSNLTNQYLEKIEYVFLVIFTVECVMKIIAYGFVAHVGAYLRNGWNLLDFTIVVIGMVSTVLTILMKEGFDVKALRAFRVLRPLRLVSGVPSLQVVLNSILRAMVPLLHIALLVLFVIIIYAIIGLELFSGKMHRTCRHNITDLIMDSPIPCGPGGFQCYQIGPYYCSKQFWDGPNYGITNFDNFGLSMLTVFQCITLEGWTDVLYNIEDAMGSSWQWIYFISMVILGAFFVMNLILGVLSGEFSKEREKAKARGDFHKLREKQQIEDDLRGYLDWITQAEDIEPETDEPKMLQDGKTKQQNEIESTDQLEGDEEGIQQESVYKKKKRDLESVKFKLHGMLFFCDTNIRRVNRRMRRACRKAVKSQVFYWLIIVLVFLNTGVLATEHYDQPEWLDQFQEITNMFFIVLFSMEMILKMYSLGFQGYFVSLFNRFDCFVVIGSITEMILTNTRVMPPLGVSVLRCVRLLRVFKVTKYWRSLSNLVASLLNSIQSIASLLLLLFLFIVIFALLGMQVFGGKFNFSDMEEKTRHNFDSFWQSLLTVFQILTGEDWNVVMYVGIRAYGGVASIGVLACVYFIILFICDSNADILLNVFLAIAVDNLADAESLTAIEKEAEETAFSLNDTLFDPSIKLMKKYNYAIPRKTLTQKNMEAINLSTRHRLSVRTVGLCNSTRVDITMCITDNANPLARINLRADDDKTTPEKNKSRSGSPARDEISGEAGDDGGEGTGGEDEGAGTDLEHDPNETMEDYEAALDTETPNLLKSLTVLIDTCLYQVLISLKSNRRTLSFFFLNERSEKSEDMNTHKVRLNVESDEEVEEEEEEEDEPEEMQDEEPEVSARPRRMSEYNTITKKEPIPTGSAFFIFSSTNRFRVFCHWFCNHSYFSNVILICIMISSAMLAAEDPLRTTSDRNAILNYFDYFFTAVFTIEICLKMISYGFIIHEGAFCRSAFNLLDLLVVCASLISMTVRYSFVTSEFLLTDCVDIFIVYLLYIYYTCRAGAFSFIKVLRVLRVLRPLRAINRAKGLKHVVQCVIVAVKTIGNIVLVTSLLQFVFAVIGVQLFKYVVKCVIVAIKTIGNIMLVTYLLQFMFAVIGVQLFKGKFFFCTDASKMTENDCQGTYLEFENSNINRPIVKHREWLQHRFHFDNVAKAMLTLFTVSTFEGWPSLLEWSIDSNQEKHGPIHNFRPIVAAYYIIYIIIIAFFMVNIFVGFVIVTFQNEGEQEYKNCELDKNQRNCIEFALKAKPVRRYIPKHRIQYKVWWFVTSQPFEYTIFTLIMINTVTLAMKFYRQPQMYTDVLDVLNMIFTAVFALEFVFKLAAFRFKVQARIFICLINELVINLQNYFGDAWNVFDFIIVLGSFIDIVYSEVNPGSTIISINFFRLFRVMRLVKLLSRGEGIRTLLWTFIKSFQALPYVALLIIMLFFIYAVIGMQVFGKIAIDDDTAIDRNNNFQSFPQAVLVLFRSATGEAWQEIMMDCSSQMSVKCDSNSDETDKDSCGSDIAFPYFISFYVLCSFLIINLFVAVIMDNFDYLTRDWSILGPHHLDEFIRLWSEYDPDAKGRIKHLDVVTLLRKISPPLGFGKLCPHRVACKRLVSMNMPLNSDGTVLFNATLFAVVRTSLRIKTEGNIDDANSELRAVIKKIWKRTSPKLLDQVVPPPGVDDEVTVGKFYATFLIQDYFRRFKKRKEQEMKDGDRDCHNTVTLQAGLRTLHEAGPELKRAISGNLEELLDDNPEPMHRRNHSLFGSVWSSMRKGHHFHRAKSLKVNSATSKARNDLILIGLSDGAMNQMGTDLRLAVEENIPLRPLAVFGNSAQQTSYKVVDGSGSGNYLHPNSEYVALLALRGCMCLSLNTPRESRSTTFLQEIGFLREIHDIHVKLVKRELILQEWPLRFSFLPSPSYPACACARSCSLQDGIERQLTPPTPPPRRNAPSSSSTGTPTIAVHTPAVTAAATAATTATTTASAAAGTTNGSSVATTTITASCTTSANTSTTATSSSPASSPISPLINVPVSSHAALDDCDDEDTSTGSGSSDSGKWNPHSEGGVARGTTGKPHVTVLGGRSSKRRAKARRDAATAGGKSAPASFRSRDETAAAATAGSATGAASSSAGSRTVANGLKMAQNQAIAVAGFLADVDSRQWRVCASCLSHRASSYHGRVSWARESNGSVGAERLSHSMPGSPADRKPNFEVIGSAESLVGRVLVEQGLGKFCDPDFVRYTSREMQEALDMTREEMDQAAHQLLLQERHGQSLTYQLQQGAEQQQLQPWSTQQQSTTGIGYQPLQEQPPSQPVYRQLHSSSYRRNSNRQQQQQQRQPPS</sequence>
<dbReference type="InterPro" id="IPR005821">
    <property type="entry name" value="Ion_trans_dom"/>
</dbReference>
<feature type="transmembrane region" description="Helical" evidence="19">
    <location>
        <begin position="486"/>
        <end position="504"/>
    </location>
</feature>
<keyword evidence="11 19" id="KW-1133">Transmembrane helix</keyword>
<protein>
    <recommendedName>
        <fullName evidence="17">Voltage-dependent L-type calcium channel subunit alpha</fullName>
    </recommendedName>
</protein>
<dbReference type="GO" id="GO:0042045">
    <property type="term" value="P:epithelial fluid transport"/>
    <property type="evidence" value="ECO:0007669"/>
    <property type="project" value="UniProtKB-ARBA"/>
</dbReference>
<evidence type="ECO:0000256" key="13">
    <source>
        <dbReference type="ARBA" id="ARBA00023136"/>
    </source>
</evidence>
<feature type="compositionally biased region" description="Low complexity" evidence="18">
    <location>
        <begin position="2382"/>
        <end position="2402"/>
    </location>
</feature>
<dbReference type="Gene3D" id="6.10.250.2500">
    <property type="match status" value="1"/>
</dbReference>
<comment type="subcellular location">
    <subcellularLocation>
        <location evidence="1 17">Membrane</location>
        <topology evidence="1 17">Multi-pass membrane protein</topology>
    </subcellularLocation>
</comment>
<dbReference type="Pfam" id="PF08763">
    <property type="entry name" value="Ca_chan_IQ"/>
    <property type="match status" value="1"/>
</dbReference>
<keyword evidence="10 17" id="KW-0851">Voltage-gated channel</keyword>
<feature type="transmembrane region" description="Helical" evidence="19">
    <location>
        <begin position="100"/>
        <end position="121"/>
    </location>
</feature>
<dbReference type="Gene3D" id="6.10.250.2180">
    <property type="match status" value="1"/>
</dbReference>
<keyword evidence="6 19" id="KW-0812">Transmembrane</keyword>
<dbReference type="SUPFAM" id="SSF81324">
    <property type="entry name" value="Voltage-gated potassium channels"/>
    <property type="match status" value="4"/>
</dbReference>
<evidence type="ECO:0000256" key="8">
    <source>
        <dbReference type="ARBA" id="ARBA00022737"/>
    </source>
</evidence>
<feature type="compositionally biased region" description="Low complexity" evidence="18">
    <location>
        <begin position="2349"/>
        <end position="2360"/>
    </location>
</feature>
<feature type="compositionally biased region" description="Basic residues" evidence="18">
    <location>
        <begin position="20"/>
        <end position="29"/>
    </location>
</feature>
<dbReference type="STRING" id="456900.A0A195D1P6"/>
<proteinExistence type="inferred from homology"/>
<dbReference type="FunFam" id="1.20.120.350:FF:000006">
    <property type="entry name" value="Voltage-dependent L-type calcium channel subunit alpha"/>
    <property type="match status" value="1"/>
</dbReference>
<accession>A0A195D1P6</accession>
<keyword evidence="13 19" id="KW-0472">Membrane</keyword>
<dbReference type="PANTHER" id="PTHR45628:SF1">
    <property type="entry name" value="VOLTAGE-DEPENDENT CALCIUM CHANNEL TYPE D SUBUNIT ALPHA-1"/>
    <property type="match status" value="1"/>
</dbReference>
<feature type="region of interest" description="Disordered" evidence="18">
    <location>
        <begin position="777"/>
        <end position="829"/>
    </location>
</feature>
<reference evidence="21 22" key="1">
    <citation type="submission" date="2016-03" db="EMBL/GenBank/DDBJ databases">
        <title>Cyphomyrmex costatus WGS genome.</title>
        <authorList>
            <person name="Nygaard S."/>
            <person name="Hu H."/>
            <person name="Boomsma J."/>
            <person name="Zhang G."/>
        </authorList>
    </citation>
    <scope>NUCLEOTIDE SEQUENCE [LARGE SCALE GENOMIC DNA]</scope>
    <source>
        <strain evidence="21">MS0001</strain>
        <tissue evidence="21">Whole body</tissue>
    </source>
</reference>
<dbReference type="GO" id="GO:0005891">
    <property type="term" value="C:voltage-gated calcium channel complex"/>
    <property type="evidence" value="ECO:0007669"/>
    <property type="project" value="InterPro"/>
</dbReference>
<feature type="compositionally biased region" description="Low complexity" evidence="18">
    <location>
        <begin position="2070"/>
        <end position="2087"/>
    </location>
</feature>
<keyword evidence="2" id="KW-0813">Transport</keyword>
<evidence type="ECO:0000256" key="16">
    <source>
        <dbReference type="PIRSR" id="PIRSR602077-1"/>
    </source>
</evidence>
<keyword evidence="7 16" id="KW-0479">Metal-binding</keyword>
<dbReference type="FunFam" id="1.10.287.70:FF:000007">
    <property type="entry name" value="Voltage-dependent L-type calcium channel subunit alpha"/>
    <property type="match status" value="1"/>
</dbReference>